<evidence type="ECO:0000313" key="7">
    <source>
        <dbReference type="Proteomes" id="UP000762676"/>
    </source>
</evidence>
<keyword evidence="4" id="KW-0472">Membrane</keyword>
<dbReference type="PROSITE" id="PS51450">
    <property type="entry name" value="LRR"/>
    <property type="match status" value="3"/>
</dbReference>
<dbReference type="SMART" id="SM00365">
    <property type="entry name" value="LRR_SD22"/>
    <property type="match status" value="5"/>
</dbReference>
<dbReference type="InterPro" id="IPR001611">
    <property type="entry name" value="Leu-rich_rpt"/>
</dbReference>
<evidence type="ECO:0000256" key="5">
    <source>
        <dbReference type="SAM" id="SignalP"/>
    </source>
</evidence>
<feature type="transmembrane region" description="Helical" evidence="4">
    <location>
        <begin position="428"/>
        <end position="450"/>
    </location>
</feature>
<dbReference type="Gene3D" id="3.80.10.10">
    <property type="entry name" value="Ribonuclease Inhibitor"/>
    <property type="match status" value="3"/>
</dbReference>
<evidence type="ECO:0000256" key="4">
    <source>
        <dbReference type="SAM" id="Phobius"/>
    </source>
</evidence>
<keyword evidence="4" id="KW-1133">Transmembrane helix</keyword>
<evidence type="ECO:0000256" key="2">
    <source>
        <dbReference type="ARBA" id="ARBA00022737"/>
    </source>
</evidence>
<dbReference type="SMART" id="SM00369">
    <property type="entry name" value="LRR_TYP"/>
    <property type="match status" value="7"/>
</dbReference>
<keyword evidence="7" id="KW-1185">Reference proteome</keyword>
<dbReference type="PANTHER" id="PTHR24366:SF96">
    <property type="entry name" value="LEUCINE RICH REPEAT CONTAINING 53"/>
    <property type="match status" value="1"/>
</dbReference>
<keyword evidence="2" id="KW-0677">Repeat</keyword>
<accession>A0AAV4EJD2</accession>
<keyword evidence="4" id="KW-0812">Transmembrane</keyword>
<gene>
    <name evidence="6" type="ORF">ElyMa_005416000</name>
</gene>
<dbReference type="InterPro" id="IPR032675">
    <property type="entry name" value="LRR_dom_sf"/>
</dbReference>
<dbReference type="Proteomes" id="UP000762676">
    <property type="component" value="Unassembled WGS sequence"/>
</dbReference>
<keyword evidence="5" id="KW-0732">Signal</keyword>
<dbReference type="EMBL" id="BMAT01010800">
    <property type="protein sequence ID" value="GFR60850.1"/>
    <property type="molecule type" value="Genomic_DNA"/>
</dbReference>
<reference evidence="6 7" key="1">
    <citation type="journal article" date="2021" name="Elife">
        <title>Chloroplast acquisition without the gene transfer in kleptoplastic sea slugs, Plakobranchus ocellatus.</title>
        <authorList>
            <person name="Maeda T."/>
            <person name="Takahashi S."/>
            <person name="Yoshida T."/>
            <person name="Shimamura S."/>
            <person name="Takaki Y."/>
            <person name="Nagai Y."/>
            <person name="Toyoda A."/>
            <person name="Suzuki Y."/>
            <person name="Arimoto A."/>
            <person name="Ishii H."/>
            <person name="Satoh N."/>
            <person name="Nishiyama T."/>
            <person name="Hasebe M."/>
            <person name="Maruyama T."/>
            <person name="Minagawa J."/>
            <person name="Obokata J."/>
            <person name="Shigenobu S."/>
        </authorList>
    </citation>
    <scope>NUCLEOTIDE SEQUENCE [LARGE SCALE GENOMIC DNA]</scope>
</reference>
<feature type="compositionally biased region" description="Polar residues" evidence="3">
    <location>
        <begin position="396"/>
        <end position="422"/>
    </location>
</feature>
<keyword evidence="1" id="KW-0433">Leucine-rich repeat</keyword>
<dbReference type="AlphaFoldDB" id="A0AAV4EJD2"/>
<feature type="region of interest" description="Disordered" evidence="3">
    <location>
        <begin position="344"/>
        <end position="422"/>
    </location>
</feature>
<feature type="chain" id="PRO_5043551180" evidence="5">
    <location>
        <begin position="20"/>
        <end position="488"/>
    </location>
</feature>
<evidence type="ECO:0000256" key="3">
    <source>
        <dbReference type="SAM" id="MobiDB-lite"/>
    </source>
</evidence>
<evidence type="ECO:0000256" key="1">
    <source>
        <dbReference type="ARBA" id="ARBA00022614"/>
    </source>
</evidence>
<protein>
    <submittedName>
        <fullName evidence="6">Leucine-rich repeat-containing protein 15-like</fullName>
    </submittedName>
</protein>
<feature type="signal peptide" evidence="5">
    <location>
        <begin position="1"/>
        <end position="19"/>
    </location>
</feature>
<dbReference type="SUPFAM" id="SSF52058">
    <property type="entry name" value="L domain-like"/>
    <property type="match status" value="1"/>
</dbReference>
<dbReference type="InterPro" id="IPR003591">
    <property type="entry name" value="Leu-rich_rpt_typical-subtyp"/>
</dbReference>
<evidence type="ECO:0000313" key="6">
    <source>
        <dbReference type="EMBL" id="GFR60850.1"/>
    </source>
</evidence>
<feature type="compositionally biased region" description="Polar residues" evidence="3">
    <location>
        <begin position="357"/>
        <end position="366"/>
    </location>
</feature>
<sequence>MKLLTTVLVLWVGAQFTASVTSGETCGIDRENHYTRIECHRVSRETIFNGVHPLTAYKIISIKNSTIDPLGPEEWSALSHAVNIYIEDTDLKDLPAVGFKNFPCLKWLIIINNLIEVIPRGAFTNTIDATDSHCSNDGSTTVSRLEYLALESNEIHTIEDNSLMAASLKILHLNNNKIKDIDGKFKFLSGLQILSLYGNKIERLEQSSIQGLINLKYLYLDNNAITQISDDAFYHTKRLKRLSLDNNRITSLGWILRKNHLSTVPKDLFMALPGLDELYLRENPLQCSEELSYLQQKFTGRLYIDDVKCRPSPTVTNEFATNNLSNLQTSRHFDMFSSPVLVTNATPRSTESRKSTDVNFPSTRNTTESRKSTDVNFPSTRSTTESRKSTHGIFPSTRNTTESRQSTDVNFPSTPDDSSRSQTTATTAIVIIVTLLVVCVVCAVTVFVLWRRKKNHGKEEIASQPTPVTAARYSSTGGVALALGLRDA</sequence>
<proteinExistence type="predicted"/>
<dbReference type="Pfam" id="PF13855">
    <property type="entry name" value="LRR_8"/>
    <property type="match status" value="1"/>
</dbReference>
<organism evidence="6 7">
    <name type="scientific">Elysia marginata</name>
    <dbReference type="NCBI Taxonomy" id="1093978"/>
    <lineage>
        <taxon>Eukaryota</taxon>
        <taxon>Metazoa</taxon>
        <taxon>Spiralia</taxon>
        <taxon>Lophotrochozoa</taxon>
        <taxon>Mollusca</taxon>
        <taxon>Gastropoda</taxon>
        <taxon>Heterobranchia</taxon>
        <taxon>Euthyneura</taxon>
        <taxon>Panpulmonata</taxon>
        <taxon>Sacoglossa</taxon>
        <taxon>Placobranchoidea</taxon>
        <taxon>Plakobranchidae</taxon>
        <taxon>Elysia</taxon>
    </lineage>
</organism>
<dbReference type="PANTHER" id="PTHR24366">
    <property type="entry name" value="IG(IMMUNOGLOBULIN) AND LRR(LEUCINE RICH REPEAT) DOMAINS"/>
    <property type="match status" value="1"/>
</dbReference>
<name>A0AAV4EJD2_9GAST</name>
<comment type="caution">
    <text evidence="6">The sequence shown here is derived from an EMBL/GenBank/DDBJ whole genome shotgun (WGS) entry which is preliminary data.</text>
</comment>